<feature type="transmembrane region" description="Helical" evidence="1">
    <location>
        <begin position="110"/>
        <end position="128"/>
    </location>
</feature>
<feature type="transmembrane region" description="Helical" evidence="1">
    <location>
        <begin position="230"/>
        <end position="249"/>
    </location>
</feature>
<keyword evidence="1" id="KW-0472">Membrane</keyword>
<dbReference type="GeneID" id="5012397"/>
<evidence type="ECO:0000313" key="3">
    <source>
        <dbReference type="Proteomes" id="UP000000600"/>
    </source>
</evidence>
<reference evidence="2 3" key="1">
    <citation type="journal article" date="2006" name="Nature">
        <title>Global trends of whole-genome duplications revealed by the ciliate Paramecium tetraurelia.</title>
        <authorList>
            <consortium name="Genoscope"/>
            <person name="Aury J.-M."/>
            <person name="Jaillon O."/>
            <person name="Duret L."/>
            <person name="Noel B."/>
            <person name="Jubin C."/>
            <person name="Porcel B.M."/>
            <person name="Segurens B."/>
            <person name="Daubin V."/>
            <person name="Anthouard V."/>
            <person name="Aiach N."/>
            <person name="Arnaiz O."/>
            <person name="Billaut A."/>
            <person name="Beisson J."/>
            <person name="Blanc I."/>
            <person name="Bouhouche K."/>
            <person name="Camara F."/>
            <person name="Duharcourt S."/>
            <person name="Guigo R."/>
            <person name="Gogendeau D."/>
            <person name="Katinka M."/>
            <person name="Keller A.-M."/>
            <person name="Kissmehl R."/>
            <person name="Klotz C."/>
            <person name="Koll F."/>
            <person name="Le Moue A."/>
            <person name="Lepere C."/>
            <person name="Malinsky S."/>
            <person name="Nowacki M."/>
            <person name="Nowak J.K."/>
            <person name="Plattner H."/>
            <person name="Poulain J."/>
            <person name="Ruiz F."/>
            <person name="Serrano V."/>
            <person name="Zagulski M."/>
            <person name="Dessen P."/>
            <person name="Betermier M."/>
            <person name="Weissenbach J."/>
            <person name="Scarpelli C."/>
            <person name="Schachter V."/>
            <person name="Sperling L."/>
            <person name="Meyer E."/>
            <person name="Cohen J."/>
            <person name="Wincker P."/>
        </authorList>
    </citation>
    <scope>NUCLEOTIDE SEQUENCE [LARGE SCALE GENOMIC DNA]</scope>
    <source>
        <strain evidence="2 3">Stock d4-2</strain>
    </source>
</reference>
<dbReference type="GO" id="GO:0005262">
    <property type="term" value="F:calcium channel activity"/>
    <property type="evidence" value="ECO:0000318"/>
    <property type="project" value="GO_Central"/>
</dbReference>
<dbReference type="EMBL" id="CT868001">
    <property type="protein sequence ID" value="CAK59215.1"/>
    <property type="molecule type" value="Genomic_DNA"/>
</dbReference>
<dbReference type="GO" id="GO:0016020">
    <property type="term" value="C:membrane"/>
    <property type="evidence" value="ECO:0000318"/>
    <property type="project" value="GO_Central"/>
</dbReference>
<sequence>MNNNFSNNVNQPTQQQYLNIQSFETQGQQIQKNNYFEQQDKLNDLSIRTNFLKKVFAILLIEFFITYVMFMLVVFTYLFDLFYLIAYICVSDYEDGQKVETCGYYYGPTWVFYFFLSSSMTLQFTHYFGQQSGRQIMHPYLFFFLYQLIYGFTFAIIWAIMGIHINFMGIHIYFMFICMTWGTIGLIIFGLMCYVILKEKDLSFQIGAVIVFFITLLAFIFFVILDSSFALQYLLCAFISIIYGLYLILELRLMIEQDVKIIIFLQEFKIVN</sequence>
<dbReference type="AlphaFoldDB" id="A0BKZ8"/>
<evidence type="ECO:0000256" key="1">
    <source>
        <dbReference type="SAM" id="Phobius"/>
    </source>
</evidence>
<evidence type="ECO:0008006" key="4">
    <source>
        <dbReference type="Google" id="ProtNLM"/>
    </source>
</evidence>
<dbReference type="HOGENOM" id="CLU_988526_0_0_1"/>
<keyword evidence="1" id="KW-0812">Transmembrane</keyword>
<keyword evidence="3" id="KW-1185">Reference proteome</keyword>
<dbReference type="OrthoDB" id="318271at2759"/>
<dbReference type="GO" id="GO:0005794">
    <property type="term" value="C:Golgi apparatus"/>
    <property type="evidence" value="ECO:0000318"/>
    <property type="project" value="GO_Central"/>
</dbReference>
<evidence type="ECO:0000313" key="2">
    <source>
        <dbReference type="EMBL" id="CAK59215.1"/>
    </source>
</evidence>
<feature type="transmembrane region" description="Helical" evidence="1">
    <location>
        <begin position="55"/>
        <end position="78"/>
    </location>
</feature>
<dbReference type="OMA" id="GLMCYVI"/>
<organism evidence="2 3">
    <name type="scientific">Paramecium tetraurelia</name>
    <dbReference type="NCBI Taxonomy" id="5888"/>
    <lineage>
        <taxon>Eukaryota</taxon>
        <taxon>Sar</taxon>
        <taxon>Alveolata</taxon>
        <taxon>Ciliophora</taxon>
        <taxon>Intramacronucleata</taxon>
        <taxon>Oligohymenophorea</taxon>
        <taxon>Peniculida</taxon>
        <taxon>Parameciidae</taxon>
        <taxon>Paramecium</taxon>
    </lineage>
</organism>
<protein>
    <recommendedName>
        <fullName evidence="4">Transmembrane protein</fullName>
    </recommendedName>
</protein>
<feature type="transmembrane region" description="Helical" evidence="1">
    <location>
        <begin position="172"/>
        <end position="197"/>
    </location>
</feature>
<accession>A0BKZ8</accession>
<dbReference type="InParanoid" id="A0BKZ8"/>
<gene>
    <name evidence="2" type="ORF">GSPATT00029846001</name>
</gene>
<proteinExistence type="predicted"/>
<feature type="transmembrane region" description="Helical" evidence="1">
    <location>
        <begin position="204"/>
        <end position="224"/>
    </location>
</feature>
<name>A0BKZ8_PARTE</name>
<keyword evidence="1" id="KW-1133">Transmembrane helix</keyword>
<dbReference type="Proteomes" id="UP000000600">
    <property type="component" value="Unassembled WGS sequence"/>
</dbReference>
<dbReference type="KEGG" id="ptm:GSPATT00029846001"/>
<dbReference type="RefSeq" id="XP_001426613.1">
    <property type="nucleotide sequence ID" value="XM_001426576.1"/>
</dbReference>
<feature type="transmembrane region" description="Helical" evidence="1">
    <location>
        <begin position="140"/>
        <end position="160"/>
    </location>
</feature>